<name>A0A6P6DUU9_OCTDE</name>
<evidence type="ECO:0000259" key="6">
    <source>
        <dbReference type="Pfam" id="PF02892"/>
    </source>
</evidence>
<dbReference type="GO" id="GO:0006357">
    <property type="term" value="P:regulation of transcription by RNA polymerase II"/>
    <property type="evidence" value="ECO:0007669"/>
    <property type="project" value="TreeGrafter"/>
</dbReference>
<feature type="compositionally biased region" description="Gly residues" evidence="5">
    <location>
        <begin position="91"/>
        <end position="103"/>
    </location>
</feature>
<dbReference type="PANTHER" id="PTHR35827:SF2">
    <property type="entry name" value="ZINC FINGER BED DOMAIN-CONTAINING PROTEIN 3"/>
    <property type="match status" value="1"/>
</dbReference>
<sequence length="209" mass="22791">MPSGEPALAMEESSRPDEATAQDGVCPGRLGAPYAEAWGYFHLAPARPGHPAGRWATCRLCGQQVGRGPGLQAGTSVLWRHLKSVHRQELEGGGTRRGLGSGSMPGPASAPEREWARLREQMGALAEQGRRREHELARREAAVARGERALERGRRALRALERRLLAEREALQARLRELGWPAAPPPAAVPKEDPETRLREGCEATEVLL</sequence>
<dbReference type="GeneID" id="101586381"/>
<feature type="region of interest" description="Disordered" evidence="5">
    <location>
        <begin position="88"/>
        <end position="110"/>
    </location>
</feature>
<dbReference type="InterPro" id="IPR036236">
    <property type="entry name" value="Znf_C2H2_sf"/>
</dbReference>
<dbReference type="GO" id="GO:0008270">
    <property type="term" value="F:zinc ion binding"/>
    <property type="evidence" value="ECO:0007669"/>
    <property type="project" value="UniProtKB-KW"/>
</dbReference>
<dbReference type="AlphaFoldDB" id="A0A6P6DUU9"/>
<dbReference type="Pfam" id="PF02892">
    <property type="entry name" value="zf-BED"/>
    <property type="match status" value="1"/>
</dbReference>
<dbReference type="RefSeq" id="XP_023563854.1">
    <property type="nucleotide sequence ID" value="XM_023708086.1"/>
</dbReference>
<dbReference type="SUPFAM" id="SSF57667">
    <property type="entry name" value="beta-beta-alpha zinc fingers"/>
    <property type="match status" value="1"/>
</dbReference>
<reference evidence="8" key="1">
    <citation type="submission" date="2025-08" db="UniProtKB">
        <authorList>
            <consortium name="RefSeq"/>
        </authorList>
    </citation>
    <scope>IDENTIFICATION</scope>
</reference>
<dbReference type="PANTHER" id="PTHR35827">
    <property type="entry name" value="ZINC FINGER BED DOMAIN-CONTAINING PROTEIN 3"/>
    <property type="match status" value="1"/>
</dbReference>
<evidence type="ECO:0000256" key="5">
    <source>
        <dbReference type="SAM" id="MobiDB-lite"/>
    </source>
</evidence>
<dbReference type="InParanoid" id="A0A6P6DUU9"/>
<dbReference type="FunCoup" id="A0A6P6DUU9">
    <property type="interactions" value="141"/>
</dbReference>
<gene>
    <name evidence="8" type="primary">Zbed3</name>
</gene>
<keyword evidence="2" id="KW-0863">Zinc-finger</keyword>
<dbReference type="OrthoDB" id="9837993at2759"/>
<evidence type="ECO:0000256" key="2">
    <source>
        <dbReference type="ARBA" id="ARBA00022771"/>
    </source>
</evidence>
<evidence type="ECO:0000256" key="4">
    <source>
        <dbReference type="SAM" id="Coils"/>
    </source>
</evidence>
<feature type="region of interest" description="Disordered" evidence="5">
    <location>
        <begin position="181"/>
        <end position="209"/>
    </location>
</feature>
<feature type="compositionally biased region" description="Basic and acidic residues" evidence="5">
    <location>
        <begin position="190"/>
        <end position="202"/>
    </location>
</feature>
<dbReference type="InterPro" id="IPR043471">
    <property type="entry name" value="ZBED2/3"/>
</dbReference>
<keyword evidence="4" id="KW-0175">Coiled coil</keyword>
<organism evidence="7 8">
    <name type="scientific">Octodon degus</name>
    <name type="common">Degu</name>
    <name type="synonym">Sciurus degus</name>
    <dbReference type="NCBI Taxonomy" id="10160"/>
    <lineage>
        <taxon>Eukaryota</taxon>
        <taxon>Metazoa</taxon>
        <taxon>Chordata</taxon>
        <taxon>Craniata</taxon>
        <taxon>Vertebrata</taxon>
        <taxon>Euteleostomi</taxon>
        <taxon>Mammalia</taxon>
        <taxon>Eutheria</taxon>
        <taxon>Euarchontoglires</taxon>
        <taxon>Glires</taxon>
        <taxon>Rodentia</taxon>
        <taxon>Hystricomorpha</taxon>
        <taxon>Octodontidae</taxon>
        <taxon>Octodon</taxon>
    </lineage>
</organism>
<protein>
    <submittedName>
        <fullName evidence="8">Zinc finger BED domain-containing protein 3</fullName>
    </submittedName>
</protein>
<feature type="domain" description="BED-type" evidence="6">
    <location>
        <begin position="36"/>
        <end position="87"/>
    </location>
</feature>
<evidence type="ECO:0000256" key="1">
    <source>
        <dbReference type="ARBA" id="ARBA00022723"/>
    </source>
</evidence>
<dbReference type="InterPro" id="IPR003656">
    <property type="entry name" value="Znf_BED"/>
</dbReference>
<keyword evidence="7" id="KW-1185">Reference proteome</keyword>
<dbReference type="GO" id="GO:0003677">
    <property type="term" value="F:DNA binding"/>
    <property type="evidence" value="ECO:0007669"/>
    <property type="project" value="InterPro"/>
</dbReference>
<feature type="coiled-coil region" evidence="4">
    <location>
        <begin position="143"/>
        <end position="177"/>
    </location>
</feature>
<evidence type="ECO:0000256" key="3">
    <source>
        <dbReference type="ARBA" id="ARBA00022833"/>
    </source>
</evidence>
<proteinExistence type="predicted"/>
<accession>A0A6P6DUU9</accession>
<dbReference type="CTD" id="84327"/>
<evidence type="ECO:0000313" key="8">
    <source>
        <dbReference type="RefSeq" id="XP_023563854.1"/>
    </source>
</evidence>
<feature type="region of interest" description="Disordered" evidence="5">
    <location>
        <begin position="1"/>
        <end position="26"/>
    </location>
</feature>
<dbReference type="SMART" id="SM00614">
    <property type="entry name" value="ZnF_BED"/>
    <property type="match status" value="1"/>
</dbReference>
<dbReference type="Proteomes" id="UP000515203">
    <property type="component" value="Unplaced"/>
</dbReference>
<evidence type="ECO:0000313" key="7">
    <source>
        <dbReference type="Proteomes" id="UP000515203"/>
    </source>
</evidence>
<keyword evidence="1" id="KW-0479">Metal-binding</keyword>
<keyword evidence="3" id="KW-0862">Zinc</keyword>